<dbReference type="RefSeq" id="WP_007084219.1">
    <property type="nucleotide sequence ID" value="NZ_AJLS01000041.1"/>
</dbReference>
<sequence length="103" mass="11887">MFISIDEKASSWFTREFEFNKPFSIRMFPQYAGFGQKHKGYSLAFSAECPANVGFTKEVNGITFYVEGNDVWFFEDTETCLTIDAHLDEIKVTYKEENCPAIN</sequence>
<accession>K6DCE6</accession>
<evidence type="ECO:0008006" key="3">
    <source>
        <dbReference type="Google" id="ProtNLM"/>
    </source>
</evidence>
<evidence type="ECO:0000313" key="1">
    <source>
        <dbReference type="EMBL" id="EKN70207.1"/>
    </source>
</evidence>
<evidence type="ECO:0000313" key="2">
    <source>
        <dbReference type="Proteomes" id="UP000006316"/>
    </source>
</evidence>
<dbReference type="eggNOG" id="COG4841">
    <property type="taxonomic scope" value="Bacteria"/>
</dbReference>
<organism evidence="1 2">
    <name type="scientific">Neobacillus bataviensis LMG 21833</name>
    <dbReference type="NCBI Taxonomy" id="1117379"/>
    <lineage>
        <taxon>Bacteria</taxon>
        <taxon>Bacillati</taxon>
        <taxon>Bacillota</taxon>
        <taxon>Bacilli</taxon>
        <taxon>Bacillales</taxon>
        <taxon>Bacillaceae</taxon>
        <taxon>Neobacillus</taxon>
    </lineage>
</organism>
<dbReference type="Proteomes" id="UP000006316">
    <property type="component" value="Unassembled WGS sequence"/>
</dbReference>
<dbReference type="PATRIC" id="fig|1117379.3.peg.1246"/>
<dbReference type="EMBL" id="AJLS01000041">
    <property type="protein sequence ID" value="EKN70207.1"/>
    <property type="molecule type" value="Genomic_DNA"/>
</dbReference>
<proteinExistence type="predicted"/>
<protein>
    <recommendedName>
        <fullName evidence="3">HesB/YadR/YfhF-family protein</fullName>
    </recommendedName>
</protein>
<dbReference type="AlphaFoldDB" id="K6DCE6"/>
<dbReference type="OrthoDB" id="1645729at2"/>
<name>K6DCE6_9BACI</name>
<reference evidence="1 2" key="1">
    <citation type="journal article" date="2012" name="Front. Microbiol.">
        <title>Redundancy and modularity in membrane-associated dissimilatory nitrate reduction in Bacillus.</title>
        <authorList>
            <person name="Heylen K."/>
            <person name="Keltjens J."/>
        </authorList>
    </citation>
    <scope>NUCLEOTIDE SEQUENCE [LARGE SCALE GENOMIC DNA]</scope>
    <source>
        <strain evidence="2">LMG 21833T</strain>
    </source>
</reference>
<gene>
    <name evidence="1" type="ORF">BABA_05961</name>
</gene>
<keyword evidence="2" id="KW-1185">Reference proteome</keyword>
<dbReference type="STRING" id="1117379.BABA_05961"/>
<comment type="caution">
    <text evidence="1">The sequence shown here is derived from an EMBL/GenBank/DDBJ whole genome shotgun (WGS) entry which is preliminary data.</text>
</comment>